<dbReference type="AlphaFoldDB" id="X1JYT9"/>
<dbReference type="InterPro" id="IPR036412">
    <property type="entry name" value="HAD-like_sf"/>
</dbReference>
<sequence>MIKVIIFDLDGTLYKSKEIAEKFARAAHYTLSKFKNIPLDDARKLIEEKRQQIEKEYSDSVPQTLILNSFGISTEFWHKENIDFFDPRDYLTKDEKLKKSLDGLKKRYRL</sequence>
<proteinExistence type="predicted"/>
<dbReference type="Gene3D" id="1.10.150.520">
    <property type="match status" value="1"/>
</dbReference>
<comment type="caution">
    <text evidence="1">The sequence shown here is derived from an EMBL/GenBank/DDBJ whole genome shotgun (WGS) entry which is preliminary data.</text>
</comment>
<reference evidence="1" key="1">
    <citation type="journal article" date="2014" name="Front. Microbiol.">
        <title>High frequency of phylogenetically diverse reductive dehalogenase-homologous genes in deep subseafloor sedimentary metagenomes.</title>
        <authorList>
            <person name="Kawai M."/>
            <person name="Futagami T."/>
            <person name="Toyoda A."/>
            <person name="Takaki Y."/>
            <person name="Nishi S."/>
            <person name="Hori S."/>
            <person name="Arai W."/>
            <person name="Tsubouchi T."/>
            <person name="Morono Y."/>
            <person name="Uchiyama I."/>
            <person name="Ito T."/>
            <person name="Fujiyama A."/>
            <person name="Inagaki F."/>
            <person name="Takami H."/>
        </authorList>
    </citation>
    <scope>NUCLEOTIDE SEQUENCE</scope>
    <source>
        <strain evidence="1">Expedition CK06-06</strain>
    </source>
</reference>
<organism evidence="1">
    <name type="scientific">marine sediment metagenome</name>
    <dbReference type="NCBI Taxonomy" id="412755"/>
    <lineage>
        <taxon>unclassified sequences</taxon>
        <taxon>metagenomes</taxon>
        <taxon>ecological metagenomes</taxon>
    </lineage>
</organism>
<dbReference type="Pfam" id="PF00702">
    <property type="entry name" value="Hydrolase"/>
    <property type="match status" value="1"/>
</dbReference>
<protein>
    <recommendedName>
        <fullName evidence="2">HAD family hydrolase</fullName>
    </recommendedName>
</protein>
<gene>
    <name evidence="1" type="ORF">S03H2_69678</name>
</gene>
<evidence type="ECO:0000313" key="1">
    <source>
        <dbReference type="EMBL" id="GAH99327.1"/>
    </source>
</evidence>
<feature type="non-terminal residue" evidence="1">
    <location>
        <position position="110"/>
    </location>
</feature>
<dbReference type="InterPro" id="IPR023214">
    <property type="entry name" value="HAD_sf"/>
</dbReference>
<dbReference type="Gene3D" id="3.40.50.1000">
    <property type="entry name" value="HAD superfamily/HAD-like"/>
    <property type="match status" value="1"/>
</dbReference>
<accession>X1JYT9</accession>
<evidence type="ECO:0008006" key="2">
    <source>
        <dbReference type="Google" id="ProtNLM"/>
    </source>
</evidence>
<dbReference type="SUPFAM" id="SSF56784">
    <property type="entry name" value="HAD-like"/>
    <property type="match status" value="1"/>
</dbReference>
<dbReference type="EMBL" id="BARU01046101">
    <property type="protein sequence ID" value="GAH99327.1"/>
    <property type="molecule type" value="Genomic_DNA"/>
</dbReference>
<name>X1JYT9_9ZZZZ</name>